<protein>
    <recommendedName>
        <fullName evidence="4">SPRY-associated domain-containing protein</fullName>
    </recommendedName>
</protein>
<evidence type="ECO:0000256" key="1">
    <source>
        <dbReference type="ARBA" id="ARBA00022723"/>
    </source>
</evidence>
<gene>
    <name evidence="5" type="ORF">M9458_027789</name>
</gene>
<evidence type="ECO:0000259" key="4">
    <source>
        <dbReference type="SMART" id="SM00589"/>
    </source>
</evidence>
<dbReference type="Proteomes" id="UP001529510">
    <property type="component" value="Unassembled WGS sequence"/>
</dbReference>
<dbReference type="EMBL" id="JAMKFB020000014">
    <property type="protein sequence ID" value="KAL0175459.1"/>
    <property type="molecule type" value="Genomic_DNA"/>
</dbReference>
<feature type="non-terminal residue" evidence="5">
    <location>
        <position position="1"/>
    </location>
</feature>
<feature type="non-terminal residue" evidence="5">
    <location>
        <position position="65"/>
    </location>
</feature>
<comment type="caution">
    <text evidence="5">The sequence shown here is derived from an EMBL/GenBank/DDBJ whole genome shotgun (WGS) entry which is preliminary data.</text>
</comment>
<evidence type="ECO:0000313" key="5">
    <source>
        <dbReference type="EMBL" id="KAL0175459.1"/>
    </source>
</evidence>
<sequence>SHQLTLDLNTVNKRLRLSKNNRVITNTGTDQPYPDHPDRFVYYQVLCRESVCGRCYWEIEWSGDD</sequence>
<dbReference type="InterPro" id="IPR043136">
    <property type="entry name" value="B30.2/SPRY_sf"/>
</dbReference>
<dbReference type="InterPro" id="IPR013320">
    <property type="entry name" value="ConA-like_dom_sf"/>
</dbReference>
<evidence type="ECO:0000313" key="6">
    <source>
        <dbReference type="Proteomes" id="UP001529510"/>
    </source>
</evidence>
<dbReference type="SUPFAM" id="SSF49899">
    <property type="entry name" value="Concanavalin A-like lectins/glucanases"/>
    <property type="match status" value="1"/>
</dbReference>
<name>A0ABD0PN20_CIRMR</name>
<evidence type="ECO:0000256" key="2">
    <source>
        <dbReference type="ARBA" id="ARBA00022771"/>
    </source>
</evidence>
<dbReference type="SMART" id="SM00589">
    <property type="entry name" value="PRY"/>
    <property type="match status" value="1"/>
</dbReference>
<keyword evidence="2" id="KW-0863">Zinc-finger</keyword>
<organism evidence="5 6">
    <name type="scientific">Cirrhinus mrigala</name>
    <name type="common">Mrigala</name>
    <dbReference type="NCBI Taxonomy" id="683832"/>
    <lineage>
        <taxon>Eukaryota</taxon>
        <taxon>Metazoa</taxon>
        <taxon>Chordata</taxon>
        <taxon>Craniata</taxon>
        <taxon>Vertebrata</taxon>
        <taxon>Euteleostomi</taxon>
        <taxon>Actinopterygii</taxon>
        <taxon>Neopterygii</taxon>
        <taxon>Teleostei</taxon>
        <taxon>Ostariophysi</taxon>
        <taxon>Cypriniformes</taxon>
        <taxon>Cyprinidae</taxon>
        <taxon>Labeoninae</taxon>
        <taxon>Labeonini</taxon>
        <taxon>Cirrhinus</taxon>
    </lineage>
</organism>
<keyword evidence="3" id="KW-0862">Zinc</keyword>
<accession>A0ABD0PN20</accession>
<keyword evidence="1" id="KW-0479">Metal-binding</keyword>
<keyword evidence="6" id="KW-1185">Reference proteome</keyword>
<evidence type="ECO:0000256" key="3">
    <source>
        <dbReference type="ARBA" id="ARBA00022833"/>
    </source>
</evidence>
<proteinExistence type="predicted"/>
<dbReference type="AlphaFoldDB" id="A0ABD0PN20"/>
<dbReference type="InterPro" id="IPR006574">
    <property type="entry name" value="PRY"/>
</dbReference>
<dbReference type="PANTHER" id="PTHR25465:SF5">
    <property type="entry name" value="E3 UBIQUITIN_ISG15 LIGASE TRIM25-RELATED"/>
    <property type="match status" value="1"/>
</dbReference>
<feature type="domain" description="SPRY-associated" evidence="4">
    <location>
        <begin position="1"/>
        <end position="52"/>
    </location>
</feature>
<dbReference type="Pfam" id="PF13765">
    <property type="entry name" value="PRY"/>
    <property type="match status" value="1"/>
</dbReference>
<dbReference type="GO" id="GO:0008270">
    <property type="term" value="F:zinc ion binding"/>
    <property type="evidence" value="ECO:0007669"/>
    <property type="project" value="UniProtKB-KW"/>
</dbReference>
<dbReference type="Gene3D" id="2.60.120.920">
    <property type="match status" value="1"/>
</dbReference>
<dbReference type="InterPro" id="IPR051051">
    <property type="entry name" value="E3_ubiq-ligase_TRIM/RNF"/>
</dbReference>
<dbReference type="PANTHER" id="PTHR25465">
    <property type="entry name" value="B-BOX DOMAIN CONTAINING"/>
    <property type="match status" value="1"/>
</dbReference>
<reference evidence="5 6" key="1">
    <citation type="submission" date="2024-05" db="EMBL/GenBank/DDBJ databases">
        <title>Genome sequencing and assembly of Indian major carp, Cirrhinus mrigala (Hamilton, 1822).</title>
        <authorList>
            <person name="Mohindra V."/>
            <person name="Chowdhury L.M."/>
            <person name="Lal K."/>
            <person name="Jena J.K."/>
        </authorList>
    </citation>
    <scope>NUCLEOTIDE SEQUENCE [LARGE SCALE GENOMIC DNA]</scope>
    <source>
        <strain evidence="5">CM1030</strain>
        <tissue evidence="5">Blood</tissue>
    </source>
</reference>